<evidence type="ECO:0000313" key="1">
    <source>
        <dbReference type="EMBL" id="CAG8665686.1"/>
    </source>
</evidence>
<reference evidence="1" key="1">
    <citation type="submission" date="2021-06" db="EMBL/GenBank/DDBJ databases">
        <authorList>
            <person name="Kallberg Y."/>
            <person name="Tangrot J."/>
            <person name="Rosling A."/>
        </authorList>
    </citation>
    <scope>NUCLEOTIDE SEQUENCE</scope>
    <source>
        <strain evidence="1">CL356</strain>
    </source>
</reference>
<evidence type="ECO:0000313" key="2">
    <source>
        <dbReference type="Proteomes" id="UP000789525"/>
    </source>
</evidence>
<protein>
    <submittedName>
        <fullName evidence="1">12739_t:CDS:1</fullName>
    </submittedName>
</protein>
<sequence length="343" mass="38014">MPPSGISGALDDSNSPRLFVQTQNSPSATFSFSTKIYLREIHTYSVSRTSLFTDVRGALRVLFAVDSKLKTWTYPSFLATTPFFEQSTPMIVQPEPPSDRQRENNEAYADDDSHGSDRDAPADEDIDMIETEQNAAAAASTHGSEMDEAGAEDEVDNTNPISPTSSPKRVDRKTPSTEKVSAATLQARARLRTRSNLKRKEQTPEDLESEEDDGMERNLEFSDSEQEGEDELDSDAEPTKGSPRKARMSSAASKKVIKNVKDLPVYAQHAYVASTFGLPKLPVPMVLLPGLRSRKPPPIPVPDLTKRSRGRHVSAADDDAGRKRFARGEHLKRHIRSIHTHEK</sequence>
<organism evidence="1 2">
    <name type="scientific">Acaulospora colombiana</name>
    <dbReference type="NCBI Taxonomy" id="27376"/>
    <lineage>
        <taxon>Eukaryota</taxon>
        <taxon>Fungi</taxon>
        <taxon>Fungi incertae sedis</taxon>
        <taxon>Mucoromycota</taxon>
        <taxon>Glomeromycotina</taxon>
        <taxon>Glomeromycetes</taxon>
        <taxon>Diversisporales</taxon>
        <taxon>Acaulosporaceae</taxon>
        <taxon>Acaulospora</taxon>
    </lineage>
</organism>
<dbReference type="EMBL" id="CAJVPT010023476">
    <property type="protein sequence ID" value="CAG8665686.1"/>
    <property type="molecule type" value="Genomic_DNA"/>
</dbReference>
<accession>A0ACA9NMY6</accession>
<keyword evidence="2" id="KW-1185">Reference proteome</keyword>
<dbReference type="Proteomes" id="UP000789525">
    <property type="component" value="Unassembled WGS sequence"/>
</dbReference>
<comment type="caution">
    <text evidence="1">The sequence shown here is derived from an EMBL/GenBank/DDBJ whole genome shotgun (WGS) entry which is preliminary data.</text>
</comment>
<gene>
    <name evidence="1" type="ORF">ACOLOM_LOCUS8756</name>
</gene>
<proteinExistence type="predicted"/>
<feature type="non-terminal residue" evidence="1">
    <location>
        <position position="343"/>
    </location>
</feature>
<name>A0ACA9NMY6_9GLOM</name>